<dbReference type="Gene3D" id="3.30.470.20">
    <property type="entry name" value="ATP-grasp fold, B domain"/>
    <property type="match status" value="1"/>
</dbReference>
<proteinExistence type="predicted"/>
<evidence type="ECO:0000256" key="1">
    <source>
        <dbReference type="ARBA" id="ARBA00022598"/>
    </source>
</evidence>
<dbReference type="Gene3D" id="3.30.1490.20">
    <property type="entry name" value="ATP-grasp fold, A domain"/>
    <property type="match status" value="1"/>
</dbReference>
<keyword evidence="2 4" id="KW-0547">Nucleotide-binding</keyword>
<dbReference type="Pfam" id="PF13535">
    <property type="entry name" value="ATP-grasp_4"/>
    <property type="match status" value="1"/>
</dbReference>
<dbReference type="InterPro" id="IPR011761">
    <property type="entry name" value="ATP-grasp"/>
</dbReference>
<evidence type="ECO:0000313" key="7">
    <source>
        <dbReference type="Proteomes" id="UP000317365"/>
    </source>
</evidence>
<dbReference type="PANTHER" id="PTHR43585:SF2">
    <property type="entry name" value="ATP-GRASP ENZYME FSQD"/>
    <property type="match status" value="1"/>
</dbReference>
<dbReference type="GO" id="GO:0016874">
    <property type="term" value="F:ligase activity"/>
    <property type="evidence" value="ECO:0007669"/>
    <property type="project" value="UniProtKB-KW"/>
</dbReference>
<dbReference type="InterPro" id="IPR013815">
    <property type="entry name" value="ATP_grasp_subdomain_1"/>
</dbReference>
<dbReference type="GO" id="GO:0005524">
    <property type="term" value="F:ATP binding"/>
    <property type="evidence" value="ECO:0007669"/>
    <property type="project" value="UniProtKB-UniRule"/>
</dbReference>
<dbReference type="EMBL" id="CP036282">
    <property type="protein sequence ID" value="QDL53697.1"/>
    <property type="molecule type" value="Genomic_DNA"/>
</dbReference>
<dbReference type="InterPro" id="IPR052032">
    <property type="entry name" value="ATP-dep_AA_Ligase"/>
</dbReference>
<organism evidence="6 7">
    <name type="scientific">Rhodoferax aquaticus</name>
    <dbReference type="NCBI Taxonomy" id="2527691"/>
    <lineage>
        <taxon>Bacteria</taxon>
        <taxon>Pseudomonadati</taxon>
        <taxon>Pseudomonadota</taxon>
        <taxon>Betaproteobacteria</taxon>
        <taxon>Burkholderiales</taxon>
        <taxon>Comamonadaceae</taxon>
        <taxon>Rhodoferax</taxon>
    </lineage>
</organism>
<reference evidence="7" key="1">
    <citation type="submission" date="2019-02" db="EMBL/GenBank/DDBJ databases">
        <title>Complete genome sequence of Rhodoferax sp. Gr-4.</title>
        <authorList>
            <person name="Jin L."/>
        </authorList>
    </citation>
    <scope>NUCLEOTIDE SEQUENCE [LARGE SCALE GENOMIC DNA]</scope>
    <source>
        <strain evidence="7">Gr-4</strain>
    </source>
</reference>
<dbReference type="Gene3D" id="3.40.50.20">
    <property type="match status" value="1"/>
</dbReference>
<dbReference type="SUPFAM" id="SSF56059">
    <property type="entry name" value="Glutathione synthetase ATP-binding domain-like"/>
    <property type="match status" value="1"/>
</dbReference>
<reference evidence="7" key="2">
    <citation type="journal article" date="2020" name="Int. J. Syst. Evol. Microbiol.">
        <title>Genomic insights into a novel species Rhodoferax aquaticus sp. nov., isolated from freshwater.</title>
        <authorList>
            <person name="Li T."/>
            <person name="Zhuo Y."/>
            <person name="Jin C.Z."/>
            <person name="Wu X."/>
            <person name="Ko S.R."/>
            <person name="Jin F.J."/>
            <person name="Ahn C.Y."/>
            <person name="Oh H.M."/>
            <person name="Lee H.G."/>
            <person name="Jin L."/>
        </authorList>
    </citation>
    <scope>NUCLEOTIDE SEQUENCE [LARGE SCALE GENOMIC DNA]</scope>
    <source>
        <strain evidence="7">Gr-4</strain>
    </source>
</reference>
<feature type="domain" description="ATP-grasp" evidence="5">
    <location>
        <begin position="103"/>
        <end position="292"/>
    </location>
</feature>
<dbReference type="AlphaFoldDB" id="A0A515EM16"/>
<evidence type="ECO:0000259" key="5">
    <source>
        <dbReference type="PROSITE" id="PS50975"/>
    </source>
</evidence>
<evidence type="ECO:0000256" key="3">
    <source>
        <dbReference type="ARBA" id="ARBA00022840"/>
    </source>
</evidence>
<name>A0A515EM16_9BURK</name>
<evidence type="ECO:0000313" key="6">
    <source>
        <dbReference type="EMBL" id="QDL53697.1"/>
    </source>
</evidence>
<dbReference type="RefSeq" id="WP_142809841.1">
    <property type="nucleotide sequence ID" value="NZ_CP036282.1"/>
</dbReference>
<keyword evidence="3 4" id="KW-0067">ATP-binding</keyword>
<dbReference type="KEGG" id="rhg:EXZ61_05650"/>
<accession>A0A515EM16</accession>
<sequence>MPKVLLVDTNFSSTPIHDYLLQSGYDVYVCGGNPLDSLAKSCKNYINIDYSDTEAMHALVKTMKFDFVVPGCNDRSYRACANLVGDMYFGLDSAETEQIINNKELFRAFALEHGLSVPRVVASPLTQDIWPLIVKPVDAYSGRGMSIISTSEQHKLQNAITKAETFSNTNTCIIEEFVQGQLYSHSAFLRNGDFQAEFIVEEHGTANPFVVDTSWVVHDFPEKMLEKVRADILRMAKELRLTDGLIHTQFIANDSSFWLIEVTRRCPGDLYSKLIESSTGFKYIEAYVAPFLNQNFFADKQKHQYVNILRHTISQSEEKIFNSIQFNTQLRINAYIPLCMPGDRVKASPFGRIGLLFAQVSEQQAFLALQQKVLSRDIYTLH</sequence>
<evidence type="ECO:0000256" key="4">
    <source>
        <dbReference type="PROSITE-ProRule" id="PRU00409"/>
    </source>
</evidence>
<gene>
    <name evidence="6" type="ORF">EXZ61_05650</name>
</gene>
<dbReference type="GO" id="GO:0046872">
    <property type="term" value="F:metal ion binding"/>
    <property type="evidence" value="ECO:0007669"/>
    <property type="project" value="InterPro"/>
</dbReference>
<keyword evidence="1" id="KW-0436">Ligase</keyword>
<dbReference type="PANTHER" id="PTHR43585">
    <property type="entry name" value="FUMIPYRROLE BIOSYNTHESIS PROTEIN C"/>
    <property type="match status" value="1"/>
</dbReference>
<protein>
    <submittedName>
        <fullName evidence="6">ATP-grasp domain-containing protein</fullName>
    </submittedName>
</protein>
<keyword evidence="7" id="KW-1185">Reference proteome</keyword>
<evidence type="ECO:0000256" key="2">
    <source>
        <dbReference type="ARBA" id="ARBA00022741"/>
    </source>
</evidence>
<dbReference type="PROSITE" id="PS50975">
    <property type="entry name" value="ATP_GRASP"/>
    <property type="match status" value="1"/>
</dbReference>
<dbReference type="Proteomes" id="UP000317365">
    <property type="component" value="Chromosome"/>
</dbReference>